<dbReference type="RefSeq" id="WP_015414198.1">
    <property type="nucleotide sequence ID" value="NC_020409.1"/>
</dbReference>
<dbReference type="KEGG" id="dpi:BN4_10908"/>
<dbReference type="eggNOG" id="COG1639">
    <property type="taxonomic scope" value="Bacteria"/>
</dbReference>
<dbReference type="PATRIC" id="fig|879567.3.peg.934"/>
<dbReference type="HOGENOM" id="CLU_048246_4_2_7"/>
<evidence type="ECO:0000313" key="2">
    <source>
        <dbReference type="EMBL" id="CCH48145.1"/>
    </source>
</evidence>
<dbReference type="InterPro" id="IPR013976">
    <property type="entry name" value="HDOD"/>
</dbReference>
<keyword evidence="3" id="KW-1185">Reference proteome</keyword>
<dbReference type="PANTHER" id="PTHR33525:SF3">
    <property type="entry name" value="RIBONUCLEASE Y"/>
    <property type="match status" value="1"/>
</dbReference>
<dbReference type="Gene3D" id="1.10.3210.10">
    <property type="entry name" value="Hypothetical protein af1432"/>
    <property type="match status" value="1"/>
</dbReference>
<dbReference type="InterPro" id="IPR006675">
    <property type="entry name" value="HDIG_dom"/>
</dbReference>
<dbReference type="Pfam" id="PF08668">
    <property type="entry name" value="HDOD"/>
    <property type="match status" value="1"/>
</dbReference>
<dbReference type="Proteomes" id="UP000011724">
    <property type="component" value="Chromosome"/>
</dbReference>
<dbReference type="STRING" id="1322246.BN4_10908"/>
<dbReference type="BioCyc" id="DPIE1322246:BN4_RS04640-MONOMER"/>
<dbReference type="CDD" id="cd00077">
    <property type="entry name" value="HDc"/>
    <property type="match status" value="1"/>
</dbReference>
<dbReference type="GO" id="GO:0016787">
    <property type="term" value="F:hydrolase activity"/>
    <property type="evidence" value="ECO:0007669"/>
    <property type="project" value="UniProtKB-KW"/>
</dbReference>
<accession>M1WLN0</accession>
<organism evidence="2 3">
    <name type="scientific">Pseudodesulfovibrio piezophilus (strain DSM 21447 / JCM 15486 / C1TLV30)</name>
    <name type="common">Desulfovibrio piezophilus</name>
    <dbReference type="NCBI Taxonomy" id="1322246"/>
    <lineage>
        <taxon>Bacteria</taxon>
        <taxon>Pseudomonadati</taxon>
        <taxon>Thermodesulfobacteriota</taxon>
        <taxon>Desulfovibrionia</taxon>
        <taxon>Desulfovibrionales</taxon>
        <taxon>Desulfovibrionaceae</taxon>
    </lineage>
</organism>
<dbReference type="SUPFAM" id="SSF109604">
    <property type="entry name" value="HD-domain/PDEase-like"/>
    <property type="match status" value="1"/>
</dbReference>
<proteinExistence type="predicted"/>
<reference evidence="3" key="2">
    <citation type="journal article" date="2013" name="Stand. Genomic Sci.">
        <title>Complete genome sequence of Desulfocapsa sulfexigens, a marine deltaproteobacterium specialized in disproportionating inorganic sulfur compounds.</title>
        <authorList>
            <person name="Finster K.W."/>
            <person name="Kjeldsen K.U."/>
            <person name="Kube M."/>
            <person name="Reinhardt R."/>
            <person name="Mussmann M."/>
            <person name="Amann R."/>
            <person name="Schreiber L."/>
        </authorList>
    </citation>
    <scope>NUCLEOTIDE SEQUENCE [LARGE SCALE GENOMIC DNA]</scope>
    <source>
        <strain evidence="3">DSM 10523 / SB164P1</strain>
    </source>
</reference>
<feature type="domain" description="HDOD" evidence="1">
    <location>
        <begin position="15"/>
        <end position="212"/>
    </location>
</feature>
<keyword evidence="2" id="KW-0378">Hydrolase</keyword>
<reference evidence="2 3" key="1">
    <citation type="journal article" date="2013" name="PLoS ONE">
        <title>The first genomic and proteomic characterization of a deep-sea sulfate reducer: insights into the piezophilic lifestyle of Desulfovibrio piezophilus.</title>
        <authorList>
            <person name="Pradel N."/>
            <person name="Ji B."/>
            <person name="Gimenez G."/>
            <person name="Talla E."/>
            <person name="Lenoble P."/>
            <person name="Garel M."/>
            <person name="Tamburini C."/>
            <person name="Fourquet P."/>
            <person name="Lebrun R."/>
            <person name="Bertin P."/>
            <person name="Denis Y."/>
            <person name="Pophillat M."/>
            <person name="Barbe V."/>
            <person name="Ollivier B."/>
            <person name="Dolla A."/>
        </authorList>
    </citation>
    <scope>NUCLEOTIDE SEQUENCE [LARGE SCALE GENOMIC DNA]</scope>
    <source>
        <strain evidence="3">DSM 10523 / SB164P1</strain>
    </source>
</reference>
<sequence>MPDVKDKFLNAVEQMPAFPKSVHLVLKLSNDINCSQKELVEVIKKDPVFTLKILRLANSPYFGLSREITSINHASVYLGLNTLKNMALGLAAVGTMPKSNKAGLDMGAFWLHSLAVAAATRMLGTMLGVSRDEAADYFAAGLLHDIGKVVFALSMPKEFAQVARQLAENHSILGIEEMAVVGVSHAEIGAMLAEKWNLPLDLIDAISRHHSPTVGEPSQLVDCVFAADQISKKLAFGSAGDYNIQPLPRSIQDRFSLDLEGLIAELPNLDEEVENARIFIKLGEAD</sequence>
<dbReference type="OrthoDB" id="9803649at2"/>
<dbReference type="NCBIfam" id="TIGR00277">
    <property type="entry name" value="HDIG"/>
    <property type="match status" value="1"/>
</dbReference>
<dbReference type="PROSITE" id="PS51833">
    <property type="entry name" value="HDOD"/>
    <property type="match status" value="1"/>
</dbReference>
<dbReference type="InterPro" id="IPR003607">
    <property type="entry name" value="HD/PDEase_dom"/>
</dbReference>
<dbReference type="PANTHER" id="PTHR33525">
    <property type="match status" value="1"/>
</dbReference>
<evidence type="ECO:0000259" key="1">
    <source>
        <dbReference type="PROSITE" id="PS51833"/>
    </source>
</evidence>
<protein>
    <submittedName>
        <fullName evidence="2">Metal dependent phosphohydrolase</fullName>
    </submittedName>
</protein>
<dbReference type="AlphaFoldDB" id="M1WLN0"/>
<dbReference type="EMBL" id="FO203427">
    <property type="protein sequence ID" value="CCH48145.1"/>
    <property type="molecule type" value="Genomic_DNA"/>
</dbReference>
<name>M1WLN0_PSEP2</name>
<evidence type="ECO:0000313" key="3">
    <source>
        <dbReference type="Proteomes" id="UP000011724"/>
    </source>
</evidence>
<dbReference type="InterPro" id="IPR052340">
    <property type="entry name" value="RNase_Y/CdgJ"/>
</dbReference>
<gene>
    <name evidence="2" type="ordered locus">BN4_10908</name>
</gene>